<feature type="transmembrane region" description="Helical" evidence="1">
    <location>
        <begin position="20"/>
        <end position="39"/>
    </location>
</feature>
<keyword evidence="3" id="KW-1185">Reference proteome</keyword>
<protein>
    <recommendedName>
        <fullName evidence="4">DUF5673 domain-containing protein</fullName>
    </recommendedName>
</protein>
<evidence type="ECO:0000256" key="1">
    <source>
        <dbReference type="SAM" id="Phobius"/>
    </source>
</evidence>
<evidence type="ECO:0008006" key="4">
    <source>
        <dbReference type="Google" id="ProtNLM"/>
    </source>
</evidence>
<comment type="caution">
    <text evidence="2">The sequence shown here is derived from an EMBL/GenBank/DDBJ whole genome shotgun (WGS) entry which is preliminary data.</text>
</comment>
<dbReference type="RefSeq" id="WP_390297326.1">
    <property type="nucleotide sequence ID" value="NZ_JBHULI010000002.1"/>
</dbReference>
<dbReference type="Proteomes" id="UP001597460">
    <property type="component" value="Unassembled WGS sequence"/>
</dbReference>
<keyword evidence="1" id="KW-0472">Membrane</keyword>
<name>A0ABW5JHL1_9BACT</name>
<evidence type="ECO:0000313" key="3">
    <source>
        <dbReference type="Proteomes" id="UP001597460"/>
    </source>
</evidence>
<keyword evidence="1" id="KW-1133">Transmembrane helix</keyword>
<reference evidence="3" key="1">
    <citation type="journal article" date="2019" name="Int. J. Syst. Evol. Microbiol.">
        <title>The Global Catalogue of Microorganisms (GCM) 10K type strain sequencing project: providing services to taxonomists for standard genome sequencing and annotation.</title>
        <authorList>
            <consortium name="The Broad Institute Genomics Platform"/>
            <consortium name="The Broad Institute Genome Sequencing Center for Infectious Disease"/>
            <person name="Wu L."/>
            <person name="Ma J."/>
        </authorList>
    </citation>
    <scope>NUCLEOTIDE SEQUENCE [LARGE SCALE GENOMIC DNA]</scope>
    <source>
        <strain evidence="3">KCTC 52042</strain>
    </source>
</reference>
<sequence>MENFEFKVNDQAPYIKAIRFLGTALLGFFIGAIVFTLKYEGTLEWMNLTGILLSLFFAFFPGKNNPSLTIDEKGIHLHNYTFHWGEKNEIMWEKVKGIRVHKNVIEIKNSIGSTEKIQLPLHTKEQLEELRSYLKQMTEIKGLEYLK</sequence>
<proteinExistence type="predicted"/>
<gene>
    <name evidence="2" type="ORF">ACFSVN_01080</name>
</gene>
<feature type="transmembrane region" description="Helical" evidence="1">
    <location>
        <begin position="45"/>
        <end position="62"/>
    </location>
</feature>
<accession>A0ABW5JHL1</accession>
<organism evidence="2 3">
    <name type="scientific">Gracilimonas halophila</name>
    <dbReference type="NCBI Taxonomy" id="1834464"/>
    <lineage>
        <taxon>Bacteria</taxon>
        <taxon>Pseudomonadati</taxon>
        <taxon>Balneolota</taxon>
        <taxon>Balneolia</taxon>
        <taxon>Balneolales</taxon>
        <taxon>Balneolaceae</taxon>
        <taxon>Gracilimonas</taxon>
    </lineage>
</organism>
<keyword evidence="1" id="KW-0812">Transmembrane</keyword>
<dbReference type="EMBL" id="JBHULI010000002">
    <property type="protein sequence ID" value="MFD2531034.1"/>
    <property type="molecule type" value="Genomic_DNA"/>
</dbReference>
<evidence type="ECO:0000313" key="2">
    <source>
        <dbReference type="EMBL" id="MFD2531034.1"/>
    </source>
</evidence>